<protein>
    <submittedName>
        <fullName evidence="11">Sugar porter family MFS transporter</fullName>
    </submittedName>
</protein>
<feature type="region of interest" description="Disordered" evidence="8">
    <location>
        <begin position="453"/>
        <end position="472"/>
    </location>
</feature>
<dbReference type="Gene3D" id="1.20.1250.20">
    <property type="entry name" value="MFS general substrate transporter like domains"/>
    <property type="match status" value="1"/>
</dbReference>
<evidence type="ECO:0000313" key="12">
    <source>
        <dbReference type="Proteomes" id="UP001564626"/>
    </source>
</evidence>
<comment type="subcellular location">
    <subcellularLocation>
        <location evidence="1">Cell membrane</location>
        <topology evidence="1">Multi-pass membrane protein</topology>
    </subcellularLocation>
</comment>
<feature type="transmembrane region" description="Helical" evidence="9">
    <location>
        <begin position="382"/>
        <end position="403"/>
    </location>
</feature>
<feature type="transmembrane region" description="Helical" evidence="9">
    <location>
        <begin position="284"/>
        <end position="310"/>
    </location>
</feature>
<feature type="compositionally biased region" description="Basic and acidic residues" evidence="8">
    <location>
        <begin position="462"/>
        <end position="472"/>
    </location>
</feature>
<organism evidence="11 12">
    <name type="scientific">Saccharopolyspora cebuensis</name>
    <dbReference type="NCBI Taxonomy" id="418759"/>
    <lineage>
        <taxon>Bacteria</taxon>
        <taxon>Bacillati</taxon>
        <taxon>Actinomycetota</taxon>
        <taxon>Actinomycetes</taxon>
        <taxon>Pseudonocardiales</taxon>
        <taxon>Pseudonocardiaceae</taxon>
        <taxon>Saccharopolyspora</taxon>
    </lineage>
</organism>
<evidence type="ECO:0000256" key="6">
    <source>
        <dbReference type="ARBA" id="ARBA00023136"/>
    </source>
</evidence>
<accession>A0ABV4CGC9</accession>
<feature type="transmembrane region" description="Helical" evidence="9">
    <location>
        <begin position="249"/>
        <end position="272"/>
    </location>
</feature>
<evidence type="ECO:0000256" key="2">
    <source>
        <dbReference type="ARBA" id="ARBA00010992"/>
    </source>
</evidence>
<dbReference type="Pfam" id="PF00083">
    <property type="entry name" value="Sugar_tr"/>
    <property type="match status" value="1"/>
</dbReference>
<evidence type="ECO:0000256" key="3">
    <source>
        <dbReference type="ARBA" id="ARBA00022448"/>
    </source>
</evidence>
<feature type="transmembrane region" description="Helical" evidence="9">
    <location>
        <begin position="317"/>
        <end position="340"/>
    </location>
</feature>
<dbReference type="RefSeq" id="WP_345363628.1">
    <property type="nucleotide sequence ID" value="NZ_BAABII010000010.1"/>
</dbReference>
<keyword evidence="5 9" id="KW-1133">Transmembrane helix</keyword>
<keyword evidence="6 9" id="KW-0472">Membrane</keyword>
<dbReference type="PRINTS" id="PR00171">
    <property type="entry name" value="SUGRTRNSPORT"/>
</dbReference>
<dbReference type="InterPro" id="IPR020846">
    <property type="entry name" value="MFS_dom"/>
</dbReference>
<dbReference type="InterPro" id="IPR003663">
    <property type="entry name" value="Sugar/inositol_transpt"/>
</dbReference>
<dbReference type="InterPro" id="IPR005829">
    <property type="entry name" value="Sugar_transporter_CS"/>
</dbReference>
<proteinExistence type="inferred from homology"/>
<feature type="transmembrane region" description="Helical" evidence="9">
    <location>
        <begin position="84"/>
        <end position="101"/>
    </location>
</feature>
<sequence>MSGHTSTGRATSSTGWKIAVAAATLGVVYGYDIGNISGALLFITEEMELSPLLQGSVTTVLVAGNIVGALIAGKLATVIGRQKSLVLVVLGYAVFSVWSSLTTDVLWLDISRFFLGVSIGLSLVVTPIYLAESAPTAIRGALVVGYQVATVSGILLAYLVDWALADSGNWRLMLGLSAVPSVLILFLVVRLPDTPRWYLMRGRREEARATLRLVDPAADADRKLAEISADMAAERGGNLAEMFRKPYSIATMFVLAMGFLVQITGINAITYYSPIIFQEMGFEGYAAILGLPAVVQAAALVATVGSLIAVDRLGRRPLLLGGITTMMLASAMMIAVFATGSLGGSFWGFVAILLFTAGFNFGFGSMVWVFASESFPARLRSFGASLLLASNLVANLIVAQLFLPLMEGIGGAATFAIFLALAAFSWLFVLRFAPETKGRSLESISTYWENGARWPSRSTADSGRDEFRRETS</sequence>
<dbReference type="PANTHER" id="PTHR48020">
    <property type="entry name" value="PROTON MYO-INOSITOL COTRANSPORTER"/>
    <property type="match status" value="1"/>
</dbReference>
<dbReference type="InterPro" id="IPR050814">
    <property type="entry name" value="Myo-inositol_Transporter"/>
</dbReference>
<dbReference type="SUPFAM" id="SSF103473">
    <property type="entry name" value="MFS general substrate transporter"/>
    <property type="match status" value="1"/>
</dbReference>
<dbReference type="PROSITE" id="PS00217">
    <property type="entry name" value="SUGAR_TRANSPORT_2"/>
    <property type="match status" value="1"/>
</dbReference>
<evidence type="ECO:0000256" key="5">
    <source>
        <dbReference type="ARBA" id="ARBA00022989"/>
    </source>
</evidence>
<evidence type="ECO:0000256" key="1">
    <source>
        <dbReference type="ARBA" id="ARBA00004651"/>
    </source>
</evidence>
<gene>
    <name evidence="11" type="ORF">AB8O55_06555</name>
</gene>
<dbReference type="Proteomes" id="UP001564626">
    <property type="component" value="Unassembled WGS sequence"/>
</dbReference>
<feature type="transmembrane region" description="Helical" evidence="9">
    <location>
        <begin position="172"/>
        <end position="191"/>
    </location>
</feature>
<name>A0ABV4CGC9_9PSEU</name>
<dbReference type="PROSITE" id="PS50850">
    <property type="entry name" value="MFS"/>
    <property type="match status" value="1"/>
</dbReference>
<dbReference type="PROSITE" id="PS00216">
    <property type="entry name" value="SUGAR_TRANSPORT_1"/>
    <property type="match status" value="1"/>
</dbReference>
<keyword evidence="3 7" id="KW-0813">Transport</keyword>
<dbReference type="EMBL" id="JBGEHV010000008">
    <property type="protein sequence ID" value="MEY8039052.1"/>
    <property type="molecule type" value="Genomic_DNA"/>
</dbReference>
<dbReference type="NCBIfam" id="TIGR00879">
    <property type="entry name" value="SP"/>
    <property type="match status" value="1"/>
</dbReference>
<evidence type="ECO:0000259" key="10">
    <source>
        <dbReference type="PROSITE" id="PS50850"/>
    </source>
</evidence>
<reference evidence="11 12" key="1">
    <citation type="submission" date="2024-08" db="EMBL/GenBank/DDBJ databases">
        <title>Genome mining of Saccharopolyspora cebuensis PGLac3 from Nigerian medicinal plant.</title>
        <authorList>
            <person name="Ezeobiora C.E."/>
            <person name="Igbokwe N.H."/>
            <person name="Amin D.H."/>
            <person name="Mendie U.E."/>
        </authorList>
    </citation>
    <scope>NUCLEOTIDE SEQUENCE [LARGE SCALE GENOMIC DNA]</scope>
    <source>
        <strain evidence="11 12">PGLac3</strain>
    </source>
</reference>
<evidence type="ECO:0000256" key="4">
    <source>
        <dbReference type="ARBA" id="ARBA00022692"/>
    </source>
</evidence>
<feature type="transmembrane region" description="Helical" evidence="9">
    <location>
        <begin position="113"/>
        <end position="131"/>
    </location>
</feature>
<feature type="domain" description="Major facilitator superfamily (MFS) profile" evidence="10">
    <location>
        <begin position="18"/>
        <end position="437"/>
    </location>
</feature>
<feature type="transmembrane region" description="Helical" evidence="9">
    <location>
        <begin position="143"/>
        <end position="160"/>
    </location>
</feature>
<evidence type="ECO:0000256" key="9">
    <source>
        <dbReference type="SAM" id="Phobius"/>
    </source>
</evidence>
<feature type="transmembrane region" description="Helical" evidence="9">
    <location>
        <begin position="409"/>
        <end position="430"/>
    </location>
</feature>
<evidence type="ECO:0000256" key="8">
    <source>
        <dbReference type="SAM" id="MobiDB-lite"/>
    </source>
</evidence>
<feature type="transmembrane region" description="Helical" evidence="9">
    <location>
        <begin position="346"/>
        <end position="370"/>
    </location>
</feature>
<keyword evidence="4 9" id="KW-0812">Transmembrane</keyword>
<dbReference type="PANTHER" id="PTHR48020:SF12">
    <property type="entry name" value="PROTON MYO-INOSITOL COTRANSPORTER"/>
    <property type="match status" value="1"/>
</dbReference>
<dbReference type="InterPro" id="IPR005828">
    <property type="entry name" value="MFS_sugar_transport-like"/>
</dbReference>
<comment type="caution">
    <text evidence="11">The sequence shown here is derived from an EMBL/GenBank/DDBJ whole genome shotgun (WGS) entry which is preliminary data.</text>
</comment>
<evidence type="ECO:0000256" key="7">
    <source>
        <dbReference type="RuleBase" id="RU003346"/>
    </source>
</evidence>
<comment type="similarity">
    <text evidence="2 7">Belongs to the major facilitator superfamily. Sugar transporter (TC 2.A.1.1) family.</text>
</comment>
<keyword evidence="12" id="KW-1185">Reference proteome</keyword>
<evidence type="ECO:0000313" key="11">
    <source>
        <dbReference type="EMBL" id="MEY8039052.1"/>
    </source>
</evidence>
<dbReference type="InterPro" id="IPR036259">
    <property type="entry name" value="MFS_trans_sf"/>
</dbReference>
<feature type="transmembrane region" description="Helical" evidence="9">
    <location>
        <begin position="52"/>
        <end position="72"/>
    </location>
</feature>